<protein>
    <submittedName>
        <fullName evidence="2">Uncharacterized protein</fullName>
    </submittedName>
</protein>
<dbReference type="KEGG" id="bsg:IY72_04510"/>
<accession>A0AAU8QN19</accession>
<feature type="signal peptide" evidence="1">
    <location>
        <begin position="1"/>
        <end position="42"/>
    </location>
</feature>
<keyword evidence="1" id="KW-0732">Signal</keyword>
<reference evidence="2 3" key="2">
    <citation type="submission" date="2014-09" db="EMBL/GenBank/DDBJ databases">
        <title>Genome announcement of three Brucella strains isolated from bovine in Zimbabwe.</title>
        <authorList>
            <person name="Ledwaba M.M.B."/>
            <person name="Mafofo J.J."/>
            <person name="van Heerden H.H."/>
        </authorList>
    </citation>
    <scope>NUCLEOTIDE SEQUENCE [LARGE SCALE GENOMIC DNA]</scope>
    <source>
        <strain evidence="2 3">ZW046</strain>
    </source>
</reference>
<dbReference type="KEGG" id="bsw:IY71_04770"/>
<name>A0AAU8QN19_BRUSS</name>
<proteinExistence type="predicted"/>
<evidence type="ECO:0000256" key="1">
    <source>
        <dbReference type="SAM" id="SignalP"/>
    </source>
</evidence>
<reference evidence="2 3" key="1">
    <citation type="submission" date="2014-07" db="EMBL/GenBank/DDBJ databases">
        <authorList>
            <person name="Ledwaba M.B."/>
            <person name="Mafofo J."/>
            <person name="van Heerden H."/>
        </authorList>
    </citation>
    <scope>NUCLEOTIDE SEQUENCE [LARGE SCALE GENOMIC DNA]</scope>
    <source>
        <strain evidence="2 3">ZW046</strain>
    </source>
</reference>
<feature type="chain" id="PRO_5043616747" evidence="1">
    <location>
        <begin position="43"/>
        <end position="67"/>
    </location>
</feature>
<organism evidence="2 3">
    <name type="scientific">Brucella suis</name>
    <dbReference type="NCBI Taxonomy" id="29461"/>
    <lineage>
        <taxon>Bacteria</taxon>
        <taxon>Pseudomonadati</taxon>
        <taxon>Pseudomonadota</taxon>
        <taxon>Alphaproteobacteria</taxon>
        <taxon>Hyphomicrobiales</taxon>
        <taxon>Brucellaceae</taxon>
        <taxon>Brucella/Ochrobactrum group</taxon>
        <taxon>Brucella</taxon>
    </lineage>
</organism>
<dbReference type="Proteomes" id="UP000029248">
    <property type="component" value="Chromosome 1"/>
</dbReference>
<dbReference type="AlphaFoldDB" id="A0AAU8QN19"/>
<dbReference type="EMBL" id="CP009096">
    <property type="protein sequence ID" value="AIN87249.1"/>
    <property type="molecule type" value="Genomic_DNA"/>
</dbReference>
<evidence type="ECO:0000313" key="2">
    <source>
        <dbReference type="EMBL" id="AIN87249.1"/>
    </source>
</evidence>
<sequence>MQFSKKLRANGKIGARCRAAVCSAAALGLATSVLLPPVQAQAANSLLELFQQRRKPLYAPFRPFSSA</sequence>
<evidence type="ECO:0000313" key="3">
    <source>
        <dbReference type="Proteomes" id="UP000029248"/>
    </source>
</evidence>
<gene>
    <name evidence="2" type="ORF">IY72_04510</name>
</gene>